<evidence type="ECO:0000313" key="2">
    <source>
        <dbReference type="Proteomes" id="UP000014174"/>
    </source>
</evidence>
<dbReference type="STRING" id="1150600.ADIARSV_0187"/>
<proteinExistence type="predicted"/>
<reference evidence="1 2" key="1">
    <citation type="journal article" date="2013" name="Genome Announc.">
        <title>Draft Genome Sequence of Arcticibacter svalbardensis Strain MN12-7T, a Member of the Family Sphingobacteriaceae Isolated from an Arctic Soil Sample.</title>
        <authorList>
            <person name="Shivaji S."/>
            <person name="Ara S."/>
            <person name="Prasad S."/>
            <person name="Manasa B.P."/>
            <person name="Begum Z."/>
            <person name="Singh A."/>
            <person name="Kumar Pinnaka A."/>
        </authorList>
    </citation>
    <scope>NUCLEOTIDE SEQUENCE [LARGE SCALE GENOMIC DNA]</scope>
    <source>
        <strain evidence="1 2">MN12-7</strain>
    </source>
</reference>
<dbReference type="OrthoDB" id="667380at2"/>
<comment type="caution">
    <text evidence="1">The sequence shown here is derived from an EMBL/GenBank/DDBJ whole genome shotgun (WGS) entry which is preliminary data.</text>
</comment>
<dbReference type="EMBL" id="AQPN01000008">
    <property type="protein sequence ID" value="EOR96556.1"/>
    <property type="molecule type" value="Genomic_DNA"/>
</dbReference>
<dbReference type="Proteomes" id="UP000014174">
    <property type="component" value="Unassembled WGS sequence"/>
</dbReference>
<keyword evidence="2" id="KW-1185">Reference proteome</keyword>
<dbReference type="RefSeq" id="WP_016193441.1">
    <property type="nucleotide sequence ID" value="NZ_AQPN01000008.1"/>
</dbReference>
<organism evidence="1 2">
    <name type="scientific">Arcticibacter svalbardensis MN12-7</name>
    <dbReference type="NCBI Taxonomy" id="1150600"/>
    <lineage>
        <taxon>Bacteria</taxon>
        <taxon>Pseudomonadati</taxon>
        <taxon>Bacteroidota</taxon>
        <taxon>Sphingobacteriia</taxon>
        <taxon>Sphingobacteriales</taxon>
        <taxon>Sphingobacteriaceae</taxon>
        <taxon>Arcticibacter</taxon>
    </lineage>
</organism>
<evidence type="ECO:0000313" key="1">
    <source>
        <dbReference type="EMBL" id="EOR96556.1"/>
    </source>
</evidence>
<evidence type="ECO:0008006" key="3">
    <source>
        <dbReference type="Google" id="ProtNLM"/>
    </source>
</evidence>
<gene>
    <name evidence="1" type="ORF">ADIARSV_0187</name>
</gene>
<sequence length="150" mass="16577">MIELKKLLYKKCMEYVDERIASIESALLASHDASVNDTKSSAGDKYETTREMMQQEISRNSLQLMEAKKLRISMNKLSPDSTSPIVKPGSYVCTTNGNFYISISAGLIQIGEKSTYAVSHFSPIGKLLLGLQSGETITVNNQTYTILSVQ</sequence>
<accession>R9GXT2</accession>
<dbReference type="PATRIC" id="fig|1150600.3.peg.182"/>
<dbReference type="eggNOG" id="COG0782">
    <property type="taxonomic scope" value="Bacteria"/>
</dbReference>
<dbReference type="AlphaFoldDB" id="R9GXT2"/>
<protein>
    <recommendedName>
        <fullName evidence="3">3-oxoacyl-ACP synthase</fullName>
    </recommendedName>
</protein>
<name>R9GXT2_9SPHI</name>